<reference evidence="5 6" key="1">
    <citation type="submission" date="2018-05" db="EMBL/GenBank/DDBJ databases">
        <title>Acuticoccus sediminis sp. nov., isolated from deep-sea sediment of Indian Ocean.</title>
        <authorList>
            <person name="Liu X."/>
            <person name="Lai Q."/>
            <person name="Du Y."/>
            <person name="Sun F."/>
            <person name="Zhang X."/>
            <person name="Wang S."/>
            <person name="Shao Z."/>
        </authorList>
    </citation>
    <scope>NUCLEOTIDE SEQUENCE [LARGE SCALE GENOMIC DNA]</scope>
    <source>
        <strain evidence="5 6">PTG4-2</strain>
    </source>
</reference>
<dbReference type="CDD" id="cd13603">
    <property type="entry name" value="PBP2_TRAP_Siap_TeaA_like"/>
    <property type="match status" value="1"/>
</dbReference>
<accession>A0A8B2NPU2</accession>
<organism evidence="5 6">
    <name type="scientific">Acuticoccus sediminis</name>
    <dbReference type="NCBI Taxonomy" id="2184697"/>
    <lineage>
        <taxon>Bacteria</taxon>
        <taxon>Pseudomonadati</taxon>
        <taxon>Pseudomonadota</taxon>
        <taxon>Alphaproteobacteria</taxon>
        <taxon>Hyphomicrobiales</taxon>
        <taxon>Amorphaceae</taxon>
        <taxon>Acuticoccus</taxon>
    </lineage>
</organism>
<feature type="chain" id="PRO_5032840159" description="C4-dicarboxylate ABC transporter substrate-binding protein" evidence="4">
    <location>
        <begin position="34"/>
        <end position="337"/>
    </location>
</feature>
<comment type="caution">
    <text evidence="5">The sequence shown here is derived from an EMBL/GenBank/DDBJ whole genome shotgun (WGS) entry which is preliminary data.</text>
</comment>
<evidence type="ECO:0000256" key="4">
    <source>
        <dbReference type="SAM" id="SignalP"/>
    </source>
</evidence>
<gene>
    <name evidence="5" type="ORF">DLJ53_21500</name>
</gene>
<keyword evidence="6" id="KW-1185">Reference proteome</keyword>
<dbReference type="GO" id="GO:0055085">
    <property type="term" value="P:transmembrane transport"/>
    <property type="evidence" value="ECO:0007669"/>
    <property type="project" value="InterPro"/>
</dbReference>
<dbReference type="Proteomes" id="UP000249590">
    <property type="component" value="Unassembled WGS sequence"/>
</dbReference>
<dbReference type="PANTHER" id="PTHR33376:SF7">
    <property type="entry name" value="C4-DICARBOXYLATE-BINDING PROTEIN DCTB"/>
    <property type="match status" value="1"/>
</dbReference>
<feature type="signal peptide" evidence="4">
    <location>
        <begin position="1"/>
        <end position="33"/>
    </location>
</feature>
<dbReference type="InterPro" id="IPR038404">
    <property type="entry name" value="TRAP_DctP_sf"/>
</dbReference>
<keyword evidence="2" id="KW-0813">Transport</keyword>
<dbReference type="EMBL" id="QHHQ01000004">
    <property type="protein sequence ID" value="RAI00279.1"/>
    <property type="molecule type" value="Genomic_DNA"/>
</dbReference>
<name>A0A8B2NPU2_9HYPH</name>
<comment type="similarity">
    <text evidence="1">Belongs to the bacterial solute-binding protein 7 family.</text>
</comment>
<evidence type="ECO:0000256" key="1">
    <source>
        <dbReference type="ARBA" id="ARBA00009023"/>
    </source>
</evidence>
<protein>
    <recommendedName>
        <fullName evidence="7">C4-dicarboxylate ABC transporter substrate-binding protein</fullName>
    </recommendedName>
</protein>
<dbReference type="Pfam" id="PF03480">
    <property type="entry name" value="DctP"/>
    <property type="match status" value="1"/>
</dbReference>
<evidence type="ECO:0008006" key="7">
    <source>
        <dbReference type="Google" id="ProtNLM"/>
    </source>
</evidence>
<dbReference type="AlphaFoldDB" id="A0A8B2NPU2"/>
<dbReference type="Gene3D" id="3.40.190.170">
    <property type="entry name" value="Bacterial extracellular solute-binding protein, family 7"/>
    <property type="match status" value="1"/>
</dbReference>
<evidence type="ECO:0000313" key="5">
    <source>
        <dbReference type="EMBL" id="RAI00279.1"/>
    </source>
</evidence>
<evidence type="ECO:0000256" key="2">
    <source>
        <dbReference type="ARBA" id="ARBA00022448"/>
    </source>
</evidence>
<dbReference type="NCBIfam" id="NF037995">
    <property type="entry name" value="TRAP_S1"/>
    <property type="match status" value="1"/>
</dbReference>
<sequence length="337" mass="36641">MAPENRRKPVFRSMLAACVLVTAIAPGVTPARAETVALATSVPDTGTNKLFVDTFIEELKKSAPDLEVERFMDSQLGNERELIDLIKLGEIEFFIGSIHSAQYYPELDATAVPYLFGNWAEVKAFLDGPIGERMSEALQQRGNAVPLAYYYQGARWATTQGRPFRTVADLKGLKMRMSEIPLWIDIWSGLGATIAPMPSNEVFSAMQTGVIDAQENMLANIYGRQIHTVSDYLINTQHLQSYMTLMVNKDFWDGLGEDEQSAVKAAAVKAGEVTDAAAEEVVKEIVSDIAATGVEVVEVDPSFRKDAMPVVEKAAQSLLADGVWEAAVAAGSNGSAD</sequence>
<dbReference type="PANTHER" id="PTHR33376">
    <property type="match status" value="1"/>
</dbReference>
<evidence type="ECO:0000256" key="3">
    <source>
        <dbReference type="ARBA" id="ARBA00022729"/>
    </source>
</evidence>
<evidence type="ECO:0000313" key="6">
    <source>
        <dbReference type="Proteomes" id="UP000249590"/>
    </source>
</evidence>
<proteinExistence type="inferred from homology"/>
<keyword evidence="3 4" id="KW-0732">Signal</keyword>
<dbReference type="InterPro" id="IPR018389">
    <property type="entry name" value="DctP_fam"/>
</dbReference>